<proteinExistence type="predicted"/>
<feature type="non-terminal residue" evidence="1">
    <location>
        <position position="1"/>
    </location>
</feature>
<protein>
    <submittedName>
        <fullName evidence="1">Uncharacterized protein</fullName>
    </submittedName>
</protein>
<name>X1J289_9ZZZZ</name>
<gene>
    <name evidence="1" type="ORF">S03H2_60216</name>
</gene>
<reference evidence="1" key="1">
    <citation type="journal article" date="2014" name="Front. Microbiol.">
        <title>High frequency of phylogenetically diverse reductive dehalogenase-homologous genes in deep subseafloor sedimentary metagenomes.</title>
        <authorList>
            <person name="Kawai M."/>
            <person name="Futagami T."/>
            <person name="Toyoda A."/>
            <person name="Takaki Y."/>
            <person name="Nishi S."/>
            <person name="Hori S."/>
            <person name="Arai W."/>
            <person name="Tsubouchi T."/>
            <person name="Morono Y."/>
            <person name="Uchiyama I."/>
            <person name="Ito T."/>
            <person name="Fujiyama A."/>
            <person name="Inagaki F."/>
            <person name="Takami H."/>
        </authorList>
    </citation>
    <scope>NUCLEOTIDE SEQUENCE</scope>
    <source>
        <strain evidence="1">Expedition CK06-06</strain>
    </source>
</reference>
<sequence>LDVIIKALEFISGVLKGVVEEGSYPGSLRVCKHPEEGEKILPS</sequence>
<organism evidence="1">
    <name type="scientific">marine sediment metagenome</name>
    <dbReference type="NCBI Taxonomy" id="412755"/>
    <lineage>
        <taxon>unclassified sequences</taxon>
        <taxon>metagenomes</taxon>
        <taxon>ecological metagenomes</taxon>
    </lineage>
</organism>
<comment type="caution">
    <text evidence="1">The sequence shown here is derived from an EMBL/GenBank/DDBJ whole genome shotgun (WGS) entry which is preliminary data.</text>
</comment>
<evidence type="ECO:0000313" key="1">
    <source>
        <dbReference type="EMBL" id="GAH88082.1"/>
    </source>
</evidence>
<dbReference type="AlphaFoldDB" id="X1J289"/>
<accession>X1J289</accession>
<dbReference type="EMBL" id="BARU01038783">
    <property type="protein sequence ID" value="GAH88082.1"/>
    <property type="molecule type" value="Genomic_DNA"/>
</dbReference>